<dbReference type="PANTHER" id="PTHR19328:SF75">
    <property type="entry name" value="ALDOSE SUGAR DEHYDROGENASE YLII"/>
    <property type="match status" value="1"/>
</dbReference>
<dbReference type="Pfam" id="PF00041">
    <property type="entry name" value="fn3"/>
    <property type="match status" value="2"/>
</dbReference>
<dbReference type="SUPFAM" id="SSF63829">
    <property type="entry name" value="Calcium-dependent phosphotriesterase"/>
    <property type="match status" value="1"/>
</dbReference>
<comment type="caution">
    <text evidence="3">The sequence shown here is derived from an EMBL/GenBank/DDBJ whole genome shotgun (WGS) entry which is preliminary data.</text>
</comment>
<accession>A0A023BXK5</accession>
<dbReference type="InterPro" id="IPR013783">
    <property type="entry name" value="Ig-like_fold"/>
</dbReference>
<sequence length="1300" mass="138440">MKTSLKTHLFIIILLFICDYTHSQITYKSIFPNIDFEFPVEIQCINSGTDRMFIVEQKGQIKVFPKNENVTSSQVKTFLNITDRVQFSNGQELGLLGLAFHPNYNSNGYFYVYYTKDSPVSGISTRMVLSRFSVRADNPNLADPNSELVLFQFDKNQDNSNHNGGKIGFGPDSYLYISFGDGGGANDPKLNAQNKNTVFGSICRIDVDLDGNNPVESNPILPNGNYEIPSNNPFVGTDGLDEIYAYGIRNTWKFSFDKPTGRMWGADVGQNAFEEINIIKNGKNYGWSRFEGTSVANNNVIISGPVESPVFNYSQNQGDVSITGGYVYRGSKITSLNPDINSKYIFGDYVSGRVWALNYNPSTGNASSELLFKTNGLYISSFGRDTEGELYFSSYGNNAKIYKLVDGNTSPPGTSVNGIGSWTSLNQGINGVVQAITSDSNGNIYHGGDFNKAGNINANNIAVWNKNTGWSALGSGANGSINTLKIAPNGNLYAGGVFTEIGGINANNIAVWNGSQWSALGAGIDGTVAAIEIDNNNNVFVGGVFKTINGTTVRNIAKWDGSQWSALKDVTNQKSGTNNEIRSLAIGSDGTLYAGGNFDEAGGNTAKRIATWNGSNWGTLGDGTSGFVEAITTTSTAVYIGGNFALAGNTTVNRIAKWNIASKSWSKLGNGVSNNVRSLLHDGTHLYAAGAFTTASEGNTNKIVNNIAQWSDNTGWKALGTNTNVGVDITINSIAFSADKKDIFVGGNFSKAGAVNAKNTASWSNSSDTSCTATVPTGVSSSAVGSNTATIGWTAIASATYDLRYRQTGTNNWTTSAENGTSKVISGLNPSTTYEVQVRSKCADGTTSNYSASVNFTTTDVQLNYCDSNGQSVADEYISNVKLGTIDKTSTGASGGYSDFTAESTNLSKGNANTITITPTWTGTKYNEGYSVWIDYNQDGDFADTGEQVWTNAASQTTPVSGSFTVPSSAKDGSTRMRVSMRYNTIPGPCESFNYGEVEDYTVVIGGSTGGDTQAPSAPTGLAASNVAQTTLTLSWNAATDNVGVTGYDVYQGSTNLGSVTATTRNITGLTANTAYQFTVKAKDAAGNESAASNTLNVTTAGASATYDVKLRITFDNYPEETSWEIKDSNNQVVHSGGTYPSQPDGSTLNITKTLDAGCYTLVFKDSYGDGICCSVGNGSYELTNSASGAVLASGGSFTSVDTKNFCVGSTAMHNFNTDVKTDLESSDIVIHPVPAKDFIIIKMNNFNGSTYRIVNKAGQTVRHGKMSANEIELNNLPSGMYFVSVKSDTKTITKKLILK</sequence>
<evidence type="ECO:0000259" key="2">
    <source>
        <dbReference type="PROSITE" id="PS50853"/>
    </source>
</evidence>
<dbReference type="SUPFAM" id="SSF49265">
    <property type="entry name" value="Fibronectin type III"/>
    <property type="match status" value="2"/>
</dbReference>
<dbReference type="NCBIfam" id="TIGR04183">
    <property type="entry name" value="Por_Secre_tail"/>
    <property type="match status" value="1"/>
</dbReference>
<dbReference type="PANTHER" id="PTHR19328">
    <property type="entry name" value="HEDGEHOG-INTERACTING PROTEIN"/>
    <property type="match status" value="1"/>
</dbReference>
<feature type="domain" description="Fibronectin type-III" evidence="2">
    <location>
        <begin position="775"/>
        <end position="861"/>
    </location>
</feature>
<dbReference type="eggNOG" id="COG3227">
    <property type="taxonomic scope" value="Bacteria"/>
</dbReference>
<evidence type="ECO:0000256" key="1">
    <source>
        <dbReference type="ARBA" id="ARBA00022729"/>
    </source>
</evidence>
<dbReference type="PROSITE" id="PS50853">
    <property type="entry name" value="FN3"/>
    <property type="match status" value="2"/>
</dbReference>
<protein>
    <recommendedName>
        <fullName evidence="2">Fibronectin type-III domain-containing protein</fullName>
    </recommendedName>
</protein>
<dbReference type="InterPro" id="IPR036116">
    <property type="entry name" value="FN3_sf"/>
</dbReference>
<dbReference type="eggNOG" id="COG2133">
    <property type="taxonomic scope" value="Bacteria"/>
</dbReference>
<dbReference type="SMART" id="SM00060">
    <property type="entry name" value="FN3"/>
    <property type="match status" value="2"/>
</dbReference>
<reference evidence="3 4" key="1">
    <citation type="submission" date="2014-04" db="EMBL/GenBank/DDBJ databases">
        <title>Aquimarina sp. 22II-S11-z7 Genome Sequencing.</title>
        <authorList>
            <person name="Lai Q."/>
        </authorList>
    </citation>
    <scope>NUCLEOTIDE SEQUENCE [LARGE SCALE GENOMIC DNA]</scope>
    <source>
        <strain evidence="3 4">22II-S11-z7</strain>
    </source>
</reference>
<dbReference type="CDD" id="cd00063">
    <property type="entry name" value="FN3"/>
    <property type="match status" value="2"/>
</dbReference>
<keyword evidence="4" id="KW-1185">Reference proteome</keyword>
<proteinExistence type="predicted"/>
<dbReference type="Pfam" id="PF07995">
    <property type="entry name" value="GSDH"/>
    <property type="match status" value="1"/>
</dbReference>
<keyword evidence="1" id="KW-0732">Signal</keyword>
<dbReference type="InterPro" id="IPR003961">
    <property type="entry name" value="FN3_dom"/>
</dbReference>
<dbReference type="InterPro" id="IPR011042">
    <property type="entry name" value="6-blade_b-propeller_TolB-like"/>
</dbReference>
<dbReference type="Pfam" id="PF12768">
    <property type="entry name" value="Rax2"/>
    <property type="match status" value="1"/>
</dbReference>
<dbReference type="eggNOG" id="COG1520">
    <property type="taxonomic scope" value="Bacteria"/>
</dbReference>
<dbReference type="Gene3D" id="2.60.40.10">
    <property type="entry name" value="Immunoglobulins"/>
    <property type="match status" value="2"/>
</dbReference>
<organism evidence="3 4">
    <name type="scientific">Aquimarina atlantica</name>
    <dbReference type="NCBI Taxonomy" id="1317122"/>
    <lineage>
        <taxon>Bacteria</taxon>
        <taxon>Pseudomonadati</taxon>
        <taxon>Bacteroidota</taxon>
        <taxon>Flavobacteriia</taxon>
        <taxon>Flavobacteriales</taxon>
        <taxon>Flavobacteriaceae</taxon>
        <taxon>Aquimarina</taxon>
    </lineage>
</organism>
<gene>
    <name evidence="3" type="ORF">ATO12_12975</name>
</gene>
<dbReference type="InterPro" id="IPR024982">
    <property type="entry name" value="Rax2-like_C"/>
</dbReference>
<dbReference type="EMBL" id="AQRA01000003">
    <property type="protein sequence ID" value="EZH74674.1"/>
    <property type="molecule type" value="Genomic_DNA"/>
</dbReference>
<dbReference type="STRING" id="1317122.ATO12_12975"/>
<evidence type="ECO:0000313" key="4">
    <source>
        <dbReference type="Proteomes" id="UP000023541"/>
    </source>
</evidence>
<dbReference type="OrthoDB" id="9761875at2"/>
<dbReference type="InterPro" id="IPR012938">
    <property type="entry name" value="Glc/Sorbosone_DH"/>
</dbReference>
<dbReference type="eggNOG" id="COG2356">
    <property type="taxonomic scope" value="Bacteria"/>
</dbReference>
<evidence type="ECO:0000313" key="3">
    <source>
        <dbReference type="EMBL" id="EZH74674.1"/>
    </source>
</evidence>
<dbReference type="InterPro" id="IPR026444">
    <property type="entry name" value="Secre_tail"/>
</dbReference>
<feature type="domain" description="Fibronectin type-III" evidence="2">
    <location>
        <begin position="1018"/>
        <end position="1103"/>
    </location>
</feature>
<dbReference type="InterPro" id="IPR011041">
    <property type="entry name" value="Quinoprot_gluc/sorb_DH_b-prop"/>
</dbReference>
<dbReference type="SUPFAM" id="SSF75011">
    <property type="entry name" value="3-carboxy-cis,cis-mucoante lactonizing enzyme"/>
    <property type="match status" value="1"/>
</dbReference>
<dbReference type="RefSeq" id="WP_051575696.1">
    <property type="nucleotide sequence ID" value="NZ_AQRA01000003.1"/>
</dbReference>
<dbReference type="Gene3D" id="2.120.10.30">
    <property type="entry name" value="TolB, C-terminal domain"/>
    <property type="match status" value="1"/>
</dbReference>
<dbReference type="InterPro" id="IPR045474">
    <property type="entry name" value="GEVED"/>
</dbReference>
<dbReference type="Pfam" id="PF18962">
    <property type="entry name" value="Por_Secre_tail"/>
    <property type="match status" value="1"/>
</dbReference>
<dbReference type="SUPFAM" id="SSF50952">
    <property type="entry name" value="Soluble quinoprotein glucose dehydrogenase"/>
    <property type="match status" value="1"/>
</dbReference>
<dbReference type="Proteomes" id="UP000023541">
    <property type="component" value="Unassembled WGS sequence"/>
</dbReference>
<dbReference type="Pfam" id="PF20009">
    <property type="entry name" value="GEVED"/>
    <property type="match status" value="1"/>
</dbReference>
<name>A0A023BXK5_9FLAO</name>